<proteinExistence type="predicted"/>
<dbReference type="Proteomes" id="UP001295740">
    <property type="component" value="Unassembled WGS sequence"/>
</dbReference>
<keyword evidence="3" id="KW-0472">Membrane</keyword>
<dbReference type="Gene3D" id="1.20.120.20">
    <property type="entry name" value="Apolipoprotein"/>
    <property type="match status" value="1"/>
</dbReference>
<protein>
    <submittedName>
        <fullName evidence="5">Uu.00g058360.m01.CDS01</fullName>
    </submittedName>
</protein>
<feature type="region of interest" description="Disordered" evidence="2">
    <location>
        <begin position="215"/>
        <end position="247"/>
    </location>
</feature>
<comment type="caution">
    <text evidence="5">The sequence shown here is derived from an EMBL/GenBank/DDBJ whole genome shotgun (WGS) entry which is preliminary data.</text>
</comment>
<keyword evidence="3" id="KW-0812">Transmembrane</keyword>
<evidence type="ECO:0000313" key="5">
    <source>
        <dbReference type="EMBL" id="CAJ2509936.1"/>
    </source>
</evidence>
<dbReference type="EMBL" id="CAUWAG010000013">
    <property type="protein sequence ID" value="CAJ2509936.1"/>
    <property type="molecule type" value="Genomic_DNA"/>
</dbReference>
<gene>
    <name evidence="5" type="ORF">KHLLAP_LOCUS10404</name>
</gene>
<feature type="coiled-coil region" evidence="1">
    <location>
        <begin position="138"/>
        <end position="180"/>
    </location>
</feature>
<evidence type="ECO:0000313" key="6">
    <source>
        <dbReference type="Proteomes" id="UP001295740"/>
    </source>
</evidence>
<evidence type="ECO:0000256" key="3">
    <source>
        <dbReference type="SAM" id="Phobius"/>
    </source>
</evidence>
<keyword evidence="4" id="KW-0732">Signal</keyword>
<name>A0AAI8VRX7_9PEZI</name>
<keyword evidence="3" id="KW-1133">Transmembrane helix</keyword>
<dbReference type="AlphaFoldDB" id="A0AAI8VRX7"/>
<reference evidence="5" key="1">
    <citation type="submission" date="2023-10" db="EMBL/GenBank/DDBJ databases">
        <authorList>
            <person name="Hackl T."/>
        </authorList>
    </citation>
    <scope>NUCLEOTIDE SEQUENCE</scope>
</reference>
<accession>A0AAI8VRX7</accession>
<organism evidence="5 6">
    <name type="scientific">Anthostomella pinea</name>
    <dbReference type="NCBI Taxonomy" id="933095"/>
    <lineage>
        <taxon>Eukaryota</taxon>
        <taxon>Fungi</taxon>
        <taxon>Dikarya</taxon>
        <taxon>Ascomycota</taxon>
        <taxon>Pezizomycotina</taxon>
        <taxon>Sordariomycetes</taxon>
        <taxon>Xylariomycetidae</taxon>
        <taxon>Xylariales</taxon>
        <taxon>Xylariaceae</taxon>
        <taxon>Anthostomella</taxon>
    </lineage>
</organism>
<feature type="coiled-coil region" evidence="1">
    <location>
        <begin position="283"/>
        <end position="310"/>
    </location>
</feature>
<evidence type="ECO:0000256" key="2">
    <source>
        <dbReference type="SAM" id="MobiDB-lite"/>
    </source>
</evidence>
<feature type="signal peptide" evidence="4">
    <location>
        <begin position="1"/>
        <end position="18"/>
    </location>
</feature>
<feature type="chain" id="PRO_5042549249" evidence="4">
    <location>
        <begin position="19"/>
        <end position="338"/>
    </location>
</feature>
<evidence type="ECO:0000256" key="1">
    <source>
        <dbReference type="SAM" id="Coils"/>
    </source>
</evidence>
<keyword evidence="6" id="KW-1185">Reference proteome</keyword>
<keyword evidence="1" id="KW-0175">Coiled coil</keyword>
<evidence type="ECO:0000256" key="4">
    <source>
        <dbReference type="SAM" id="SignalP"/>
    </source>
</evidence>
<feature type="transmembrane region" description="Helical" evidence="3">
    <location>
        <begin position="186"/>
        <end position="206"/>
    </location>
</feature>
<sequence length="338" mass="36634">MRTHITFLGALLISEVAAQFAQHEVRGFDLVDLEPTHLPQEPNEAHDAYGAEPTLVSSSAASASDVVYEGAELSRRIDLGSSVPNIDDISDQVFNNVKGEVADAANAATKGVSDALSKALSTLSDAANAAKKAVQDGIDAAEKAFDDVKKTIEDLFNKAKAELEKLLDEASNAIRQWVWEHIGRPLVIILVILSIPFVLLFLWGVLAHCLKSRAEGAEDPSPSSANVEMRPMGAGSGSAGETKSTSSSGSTIARVIVRGWDKHGQGLLGLFPVLGSFVAWRARSRQLDEMARLNKRLKKQLEEITRLRKDVNWLMGEMSNWRPSRPEPKENPFAGGDE</sequence>